<reference evidence="1" key="1">
    <citation type="journal article" date="2015" name="PeerJ">
        <title>First genomic representation of candidate bacterial phylum KSB3 points to enhanced environmental sensing as a trigger of wastewater bulking.</title>
        <authorList>
            <person name="Sekiguchi Y."/>
            <person name="Ohashi A."/>
            <person name="Parks D.H."/>
            <person name="Yamauchi T."/>
            <person name="Tyson G.W."/>
            <person name="Hugenholtz P."/>
        </authorList>
    </citation>
    <scope>NUCLEOTIDE SEQUENCE [LARGE SCALE GENOMIC DNA]</scope>
</reference>
<evidence type="ECO:0000313" key="1">
    <source>
        <dbReference type="EMBL" id="GAK49495.1"/>
    </source>
</evidence>
<dbReference type="PANTHER" id="PTHR34849:SF3">
    <property type="entry name" value="SSR2962 PROTEIN"/>
    <property type="match status" value="1"/>
</dbReference>
<dbReference type="SUPFAM" id="SSF46689">
    <property type="entry name" value="Homeodomain-like"/>
    <property type="match status" value="1"/>
</dbReference>
<dbReference type="PANTHER" id="PTHR34849">
    <property type="entry name" value="SSL5025 PROTEIN"/>
    <property type="match status" value="1"/>
</dbReference>
<evidence type="ECO:0008006" key="3">
    <source>
        <dbReference type="Google" id="ProtNLM"/>
    </source>
</evidence>
<dbReference type="InterPro" id="IPR007367">
    <property type="entry name" value="DUF433"/>
</dbReference>
<dbReference type="Proteomes" id="UP000030700">
    <property type="component" value="Unassembled WGS sequence"/>
</dbReference>
<sequence>MNIYSRISIDPLVCHDKSCVAGHRIPVVMVLELLAQGLSFDEILRDYYPTLTKQDLKACLLYARHLIEPEPIKRQKRKGVAA</sequence>
<dbReference type="HOGENOM" id="CLU_126005_2_1_0"/>
<protein>
    <recommendedName>
        <fullName evidence="3">DUF433 domain-containing protein</fullName>
    </recommendedName>
</protein>
<gene>
    <name evidence="1" type="ORF">U14_00717</name>
</gene>
<keyword evidence="2" id="KW-1185">Reference proteome</keyword>
<dbReference type="AlphaFoldDB" id="A0A0S6VQX2"/>
<dbReference type="EMBL" id="DF820455">
    <property type="protein sequence ID" value="GAK49495.1"/>
    <property type="molecule type" value="Genomic_DNA"/>
</dbReference>
<dbReference type="Pfam" id="PF04255">
    <property type="entry name" value="DUF433"/>
    <property type="match status" value="1"/>
</dbReference>
<evidence type="ECO:0000313" key="2">
    <source>
        <dbReference type="Proteomes" id="UP000030700"/>
    </source>
</evidence>
<dbReference type="InterPro" id="IPR036388">
    <property type="entry name" value="WH-like_DNA-bd_sf"/>
</dbReference>
<accession>A0A0S6VQX2</accession>
<name>A0A0S6VQX2_9BACT</name>
<dbReference type="STRING" id="1499966.U14_00717"/>
<dbReference type="Gene3D" id="1.10.10.10">
    <property type="entry name" value="Winged helix-like DNA-binding domain superfamily/Winged helix DNA-binding domain"/>
    <property type="match status" value="1"/>
</dbReference>
<proteinExistence type="predicted"/>
<dbReference type="InterPro" id="IPR009057">
    <property type="entry name" value="Homeodomain-like_sf"/>
</dbReference>
<organism evidence="1">
    <name type="scientific">Candidatus Moduliflexus flocculans</name>
    <dbReference type="NCBI Taxonomy" id="1499966"/>
    <lineage>
        <taxon>Bacteria</taxon>
        <taxon>Candidatus Moduliflexota</taxon>
        <taxon>Candidatus Moduliflexia</taxon>
        <taxon>Candidatus Moduliflexales</taxon>
        <taxon>Candidatus Moduliflexaceae</taxon>
    </lineage>
</organism>